<protein>
    <recommendedName>
        <fullName evidence="3">Chaperone protein DnaK</fullName>
    </recommendedName>
    <alternativeName>
        <fullName evidence="4">Chaperone protein dnaK</fullName>
    </alternativeName>
    <alternativeName>
        <fullName evidence="11">HSP70</fullName>
    </alternativeName>
    <alternativeName>
        <fullName evidence="10">Heat shock 70 kDa protein</fullName>
    </alternativeName>
    <alternativeName>
        <fullName evidence="9">Heat shock protein 70</fullName>
    </alternativeName>
</protein>
<keyword evidence="15" id="KW-1185">Reference proteome</keyword>
<evidence type="ECO:0000313" key="14">
    <source>
        <dbReference type="EMBL" id="PWE86140.1"/>
    </source>
</evidence>
<evidence type="ECO:0000256" key="11">
    <source>
        <dbReference type="ARBA" id="ARBA00033103"/>
    </source>
</evidence>
<dbReference type="InterPro" id="IPR013126">
    <property type="entry name" value="Hsp_70_fam"/>
</dbReference>
<dbReference type="SUPFAM" id="SSF53067">
    <property type="entry name" value="Actin-like ATPase domain"/>
    <property type="match status" value="2"/>
</dbReference>
<organism evidence="14 15">
    <name type="scientific">Eubacterium ramulus</name>
    <dbReference type="NCBI Taxonomy" id="39490"/>
    <lineage>
        <taxon>Bacteria</taxon>
        <taxon>Bacillati</taxon>
        <taxon>Bacillota</taxon>
        <taxon>Clostridia</taxon>
        <taxon>Eubacteriales</taxon>
        <taxon>Eubacteriaceae</taxon>
        <taxon>Eubacterium</taxon>
    </lineage>
</organism>
<evidence type="ECO:0000256" key="12">
    <source>
        <dbReference type="RuleBase" id="RU003322"/>
    </source>
</evidence>
<dbReference type="Gene3D" id="3.90.640.10">
    <property type="entry name" value="Actin, Chain A, domain 4"/>
    <property type="match status" value="1"/>
</dbReference>
<proteinExistence type="inferred from homology"/>
<evidence type="ECO:0000256" key="1">
    <source>
        <dbReference type="ARBA" id="ARBA00002290"/>
    </source>
</evidence>
<keyword evidence="8" id="KW-0143">Chaperone</keyword>
<evidence type="ECO:0000313" key="15">
    <source>
        <dbReference type="Proteomes" id="UP000245288"/>
    </source>
</evidence>
<feature type="region of interest" description="Disordered" evidence="13">
    <location>
        <begin position="399"/>
        <end position="430"/>
    </location>
</feature>
<evidence type="ECO:0000256" key="10">
    <source>
        <dbReference type="ARBA" id="ARBA00030945"/>
    </source>
</evidence>
<keyword evidence="6 12" id="KW-0067">ATP-binding</keyword>
<evidence type="ECO:0000256" key="9">
    <source>
        <dbReference type="ARBA" id="ARBA00030019"/>
    </source>
</evidence>
<comment type="similarity">
    <text evidence="2 12">Belongs to the heat shock protein 70 family.</text>
</comment>
<name>A0A2V1JMW6_EUBRA</name>
<evidence type="ECO:0000256" key="8">
    <source>
        <dbReference type="ARBA" id="ARBA00023186"/>
    </source>
</evidence>
<evidence type="ECO:0000256" key="7">
    <source>
        <dbReference type="ARBA" id="ARBA00023016"/>
    </source>
</evidence>
<sequence length="560" mass="62670">MARSEKSENKNRVLGLDIGNGYGYVSLLENPKNDPIPLLPASLSTQGMPTTAYVKPPNGEQIDVFSDGRAAEQKYARTPQQLVYAAKTRLPELTLKIPGIERPVQAGHIYAAAAHDLLVLAEKELANKGIPPVYDVVFTFPAAFADNVPVLEIMQENLGKVEINGKPIQVLSRLPEPAAVAIDYLHYMQHIAPEQIRIKKNEFTVLVYDLGHGTFDTAIVTAQSEGTPYKMHAKDGLEEVGGKDFDNVLYQELLSVLQKQYGFEPQNEIQRAEIMREAVKAKIALTDDNSYLASVMNQQNEYCEVEITRERFEKLSEPLVFQTLEVVQKMLEEAEEKGITIDAIVLSGGGSKVPMIRASLEKLVEDKYPIIMHRPSEAVSFGASRFAGASRFGYGDGVAHKEDAEEESENKEIETEEKKPVTEEEDDNVKNTNPVLEQQTDRCYGIWYPSAGKLEGEIRFLVTSGQTRPFRSEPISFVSQSSRIVIKVFQSKEKNQVLETDAEHNCDGIVWIPFHVKKGTKYNLTLTAQENYGVQVDIHSDNGEHYTKSTTDEWKKLTDE</sequence>
<dbReference type="AlphaFoldDB" id="A0A2V1JMW6"/>
<reference evidence="14 15" key="1">
    <citation type="submission" date="2014-09" db="EMBL/GenBank/DDBJ databases">
        <title>Butyrate-producing bacteria isolated from human gut.</title>
        <authorList>
            <person name="Zhang Q."/>
            <person name="Zhao L."/>
        </authorList>
    </citation>
    <scope>NUCLEOTIDE SEQUENCE [LARGE SCALE GENOMIC DNA]</scope>
    <source>
        <strain evidence="14 15">21</strain>
    </source>
</reference>
<evidence type="ECO:0000256" key="3">
    <source>
        <dbReference type="ARBA" id="ARBA00014415"/>
    </source>
</evidence>
<dbReference type="PRINTS" id="PR00301">
    <property type="entry name" value="HEATSHOCK70"/>
</dbReference>
<dbReference type="Proteomes" id="UP000245288">
    <property type="component" value="Unassembled WGS sequence"/>
</dbReference>
<keyword evidence="7" id="KW-0346">Stress response</keyword>
<dbReference type="PROSITE" id="PS01036">
    <property type="entry name" value="HSP70_3"/>
    <property type="match status" value="1"/>
</dbReference>
<evidence type="ECO:0000256" key="2">
    <source>
        <dbReference type="ARBA" id="ARBA00007381"/>
    </source>
</evidence>
<dbReference type="EMBL" id="JRFU01000124">
    <property type="protein sequence ID" value="PWE86140.1"/>
    <property type="molecule type" value="Genomic_DNA"/>
</dbReference>
<gene>
    <name evidence="14" type="ORF">LG34_11710</name>
</gene>
<evidence type="ECO:0000256" key="4">
    <source>
        <dbReference type="ARBA" id="ARBA00017249"/>
    </source>
</evidence>
<dbReference type="GO" id="GO:0140662">
    <property type="term" value="F:ATP-dependent protein folding chaperone"/>
    <property type="evidence" value="ECO:0007669"/>
    <property type="project" value="InterPro"/>
</dbReference>
<dbReference type="Gene3D" id="3.30.420.40">
    <property type="match status" value="2"/>
</dbReference>
<feature type="compositionally biased region" description="Basic and acidic residues" evidence="13">
    <location>
        <begin position="410"/>
        <end position="422"/>
    </location>
</feature>
<dbReference type="Pfam" id="PF00012">
    <property type="entry name" value="HSP70"/>
    <property type="match status" value="1"/>
</dbReference>
<accession>A0A2V1JMW6</accession>
<dbReference type="InterPro" id="IPR043129">
    <property type="entry name" value="ATPase_NBD"/>
</dbReference>
<keyword evidence="5 12" id="KW-0547">Nucleotide-binding</keyword>
<evidence type="ECO:0000256" key="6">
    <source>
        <dbReference type="ARBA" id="ARBA00022840"/>
    </source>
</evidence>
<dbReference type="InterPro" id="IPR018181">
    <property type="entry name" value="Heat_shock_70_CS"/>
</dbReference>
<comment type="caution">
    <text evidence="14">The sequence shown here is derived from an EMBL/GenBank/DDBJ whole genome shotgun (WGS) entry which is preliminary data.</text>
</comment>
<comment type="function">
    <text evidence="1">Acts as a chaperone.</text>
</comment>
<evidence type="ECO:0000256" key="13">
    <source>
        <dbReference type="SAM" id="MobiDB-lite"/>
    </source>
</evidence>
<evidence type="ECO:0000256" key="5">
    <source>
        <dbReference type="ARBA" id="ARBA00022741"/>
    </source>
</evidence>
<dbReference type="PANTHER" id="PTHR19375">
    <property type="entry name" value="HEAT SHOCK PROTEIN 70KDA"/>
    <property type="match status" value="1"/>
</dbReference>
<dbReference type="GO" id="GO:0005524">
    <property type="term" value="F:ATP binding"/>
    <property type="evidence" value="ECO:0007669"/>
    <property type="project" value="UniProtKB-KW"/>
</dbReference>